<comment type="caution">
    <text evidence="2">The sequence shown here is derived from an EMBL/GenBank/DDBJ whole genome shotgun (WGS) entry which is preliminary data.</text>
</comment>
<proteinExistence type="predicted"/>
<feature type="compositionally biased region" description="Polar residues" evidence="1">
    <location>
        <begin position="322"/>
        <end position="333"/>
    </location>
</feature>
<gene>
    <name evidence="2" type="ORF">Tci_041619</name>
</gene>
<evidence type="ECO:0000313" key="2">
    <source>
        <dbReference type="EMBL" id="GEU69641.1"/>
    </source>
</evidence>
<organism evidence="2">
    <name type="scientific">Tanacetum cinerariifolium</name>
    <name type="common">Dalmatian daisy</name>
    <name type="synonym">Chrysanthemum cinerariifolium</name>
    <dbReference type="NCBI Taxonomy" id="118510"/>
    <lineage>
        <taxon>Eukaryota</taxon>
        <taxon>Viridiplantae</taxon>
        <taxon>Streptophyta</taxon>
        <taxon>Embryophyta</taxon>
        <taxon>Tracheophyta</taxon>
        <taxon>Spermatophyta</taxon>
        <taxon>Magnoliopsida</taxon>
        <taxon>eudicotyledons</taxon>
        <taxon>Gunneridae</taxon>
        <taxon>Pentapetalae</taxon>
        <taxon>asterids</taxon>
        <taxon>campanulids</taxon>
        <taxon>Asterales</taxon>
        <taxon>Asteraceae</taxon>
        <taxon>Asteroideae</taxon>
        <taxon>Anthemideae</taxon>
        <taxon>Anthemidinae</taxon>
        <taxon>Tanacetum</taxon>
    </lineage>
</organism>
<feature type="non-terminal residue" evidence="2">
    <location>
        <position position="461"/>
    </location>
</feature>
<dbReference type="Pfam" id="PF14223">
    <property type="entry name" value="Retrotran_gag_2"/>
    <property type="match status" value="1"/>
</dbReference>
<feature type="compositionally biased region" description="Low complexity" evidence="1">
    <location>
        <begin position="307"/>
        <end position="321"/>
    </location>
</feature>
<dbReference type="EMBL" id="BKCJ010005972">
    <property type="protein sequence ID" value="GEU69641.1"/>
    <property type="molecule type" value="Genomic_DNA"/>
</dbReference>
<feature type="region of interest" description="Disordered" evidence="1">
    <location>
        <begin position="307"/>
        <end position="333"/>
    </location>
</feature>
<accession>A0A6L2M6U4</accession>
<name>A0A6L2M6U4_TANCI</name>
<reference evidence="2" key="1">
    <citation type="journal article" date="2019" name="Sci. Rep.">
        <title>Draft genome of Tanacetum cinerariifolium, the natural source of mosquito coil.</title>
        <authorList>
            <person name="Yamashiro T."/>
            <person name="Shiraishi A."/>
            <person name="Satake H."/>
            <person name="Nakayama K."/>
        </authorList>
    </citation>
    <scope>NUCLEOTIDE SEQUENCE</scope>
</reference>
<evidence type="ECO:0008006" key="3">
    <source>
        <dbReference type="Google" id="ProtNLM"/>
    </source>
</evidence>
<feature type="region of interest" description="Disordered" evidence="1">
    <location>
        <begin position="234"/>
        <end position="284"/>
    </location>
</feature>
<feature type="compositionally biased region" description="Polar residues" evidence="1">
    <location>
        <begin position="234"/>
        <end position="255"/>
    </location>
</feature>
<sequence length="461" mass="52824">MQTQTSNTIHNAIMEAGSKDRPPMLAPGNYVQWKSRIKRYIDTKPNHELIHYCLTNPPYKLAWAEKEVPISKGSPVTRTERFQETYKNVSQDIRDQLNAEAEAVQIILTGIDNDIYLTVDACPNACEMWKAIEKLKRGESINVQDLKTNLYSEFGKFTSQDGESLESYYSRFYKMMNELIRKQCDSQELKTVSYHKLYDILKKHHNEVNEIRAKRIARVANPLALVAQQQPVYHPQNHPTHYTQNSSTRSQQAATRNRGKAIVNSPQPIFDQEPSMVAEDDETSKDKEIDKLMALISLSFKKIYKPTNNNLRTSSNTSRANQDNSPRINRSTGYENQRIGNIVGAKETVEQADLRDDTDDDELEDQELEAHYMYMAQLQEVSPDAADSGPIFDAEPLQKVSNNDHYNVFAVESAYPEQSKSVPDTYPIEQDAHNVIINSLDMSYDREEIDQNDDDNDLTNE</sequence>
<evidence type="ECO:0000256" key="1">
    <source>
        <dbReference type="SAM" id="MobiDB-lite"/>
    </source>
</evidence>
<protein>
    <recommendedName>
        <fullName evidence="3">Gag-Pol polyprotein</fullName>
    </recommendedName>
</protein>
<dbReference type="AlphaFoldDB" id="A0A6L2M6U4"/>